<dbReference type="EMBL" id="JARBHB010000011">
    <property type="protein sequence ID" value="KAJ8872889.1"/>
    <property type="molecule type" value="Genomic_DNA"/>
</dbReference>
<dbReference type="InterPro" id="IPR049012">
    <property type="entry name" value="Mutator_transp_dom"/>
</dbReference>
<gene>
    <name evidence="2" type="ORF">PR048_026505</name>
</gene>
<evidence type="ECO:0000259" key="1">
    <source>
        <dbReference type="Pfam" id="PF20700"/>
    </source>
</evidence>
<dbReference type="Pfam" id="PF20700">
    <property type="entry name" value="Mutator"/>
    <property type="match status" value="1"/>
</dbReference>
<name>A0ABQ9GLK4_9NEOP</name>
<feature type="domain" description="Mutator-like transposase" evidence="1">
    <location>
        <begin position="2"/>
        <end position="177"/>
    </location>
</feature>
<evidence type="ECO:0000313" key="2">
    <source>
        <dbReference type="EMBL" id="KAJ8872889.1"/>
    </source>
</evidence>
<accession>A0ABQ9GLK4</accession>
<dbReference type="Proteomes" id="UP001159363">
    <property type="component" value="Chromosome 10"/>
</dbReference>
<keyword evidence="3" id="KW-1185">Reference proteome</keyword>
<protein>
    <recommendedName>
        <fullName evidence="1">Mutator-like transposase domain-containing protein</fullName>
    </recommendedName>
</protein>
<reference evidence="2 3" key="1">
    <citation type="submission" date="2023-02" db="EMBL/GenBank/DDBJ databases">
        <title>LHISI_Scaffold_Assembly.</title>
        <authorList>
            <person name="Stuart O.P."/>
            <person name="Cleave R."/>
            <person name="Magrath M.J.L."/>
            <person name="Mikheyev A.S."/>
        </authorList>
    </citation>
    <scope>NUCLEOTIDE SEQUENCE [LARGE SCALE GENOMIC DNA]</scope>
    <source>
        <strain evidence="2">Daus_M_001</strain>
        <tissue evidence="2">Leg muscle</tissue>
    </source>
</reference>
<organism evidence="2 3">
    <name type="scientific">Dryococelus australis</name>
    <dbReference type="NCBI Taxonomy" id="614101"/>
    <lineage>
        <taxon>Eukaryota</taxon>
        <taxon>Metazoa</taxon>
        <taxon>Ecdysozoa</taxon>
        <taxon>Arthropoda</taxon>
        <taxon>Hexapoda</taxon>
        <taxon>Insecta</taxon>
        <taxon>Pterygota</taxon>
        <taxon>Neoptera</taxon>
        <taxon>Polyneoptera</taxon>
        <taxon>Phasmatodea</taxon>
        <taxon>Verophasmatodea</taxon>
        <taxon>Anareolatae</taxon>
        <taxon>Phasmatidae</taxon>
        <taxon>Eurycanthinae</taxon>
        <taxon>Dryococelus</taxon>
    </lineage>
</organism>
<sequence length="188" mass="21554">MRNKYRTVCARSSATDAKNTVASYKCAKNWSGSSASMEQDVIVEGFLQSIGMRGLVYRSLIADGDSSVHIKLIDAMPYGTTRQVEKVESQNHICRNYISNVRDLYSNTKLGSDELRSYLKARIMRLRTDVISAIKYRKKQSEDKYYLSIKELRKDILNSPFYVLGGHSKCSERHYFCDGLPKPEKLTW</sequence>
<comment type="caution">
    <text evidence="2">The sequence shown here is derived from an EMBL/GenBank/DDBJ whole genome shotgun (WGS) entry which is preliminary data.</text>
</comment>
<proteinExistence type="predicted"/>
<evidence type="ECO:0000313" key="3">
    <source>
        <dbReference type="Proteomes" id="UP001159363"/>
    </source>
</evidence>